<proteinExistence type="predicted"/>
<dbReference type="AlphaFoldDB" id="X1ATA6"/>
<dbReference type="EMBL" id="BART01011504">
    <property type="protein sequence ID" value="GAG85955.1"/>
    <property type="molecule type" value="Genomic_DNA"/>
</dbReference>
<dbReference type="Gene3D" id="3.40.50.1460">
    <property type="match status" value="1"/>
</dbReference>
<feature type="non-terminal residue" evidence="2">
    <location>
        <position position="1"/>
    </location>
</feature>
<organism evidence="2">
    <name type="scientific">marine sediment metagenome</name>
    <dbReference type="NCBI Taxonomy" id="412755"/>
    <lineage>
        <taxon>unclassified sequences</taxon>
        <taxon>metagenomes</taxon>
        <taxon>ecological metagenomes</taxon>
    </lineage>
</organism>
<comment type="caution">
    <text evidence="2">The sequence shown here is derived from an EMBL/GenBank/DDBJ whole genome shotgun (WGS) entry which is preliminary data.</text>
</comment>
<dbReference type="InterPro" id="IPR001769">
    <property type="entry name" value="Gingipain"/>
</dbReference>
<sequence length="152" mass="16835">SNNNYAAVPNCIGWKTLSKSNGGGIAAFGAAGIGYGSTGTHQTERVFGWMEVHVFEELYNNKILGQVWANCITDYYNTFELELVKTDYKTMLEFSMFGDPTLVIEDGEDPVSIPADISSFLLLFMESIIDCFPLLGQIFAIRQDKVQGRISV</sequence>
<reference evidence="2" key="1">
    <citation type="journal article" date="2014" name="Front. Microbiol.">
        <title>High frequency of phylogenetically diverse reductive dehalogenase-homologous genes in deep subseafloor sedimentary metagenomes.</title>
        <authorList>
            <person name="Kawai M."/>
            <person name="Futagami T."/>
            <person name="Toyoda A."/>
            <person name="Takaki Y."/>
            <person name="Nishi S."/>
            <person name="Hori S."/>
            <person name="Arai W."/>
            <person name="Tsubouchi T."/>
            <person name="Morono Y."/>
            <person name="Uchiyama I."/>
            <person name="Ito T."/>
            <person name="Fujiyama A."/>
            <person name="Inagaki F."/>
            <person name="Takami H."/>
        </authorList>
    </citation>
    <scope>NUCLEOTIDE SEQUENCE</scope>
    <source>
        <strain evidence="2">Expedition CK06-06</strain>
    </source>
</reference>
<feature type="domain" description="Gingipain" evidence="1">
    <location>
        <begin position="4"/>
        <end position="103"/>
    </location>
</feature>
<evidence type="ECO:0000313" key="2">
    <source>
        <dbReference type="EMBL" id="GAG85955.1"/>
    </source>
</evidence>
<accession>X1ATA6</accession>
<dbReference type="GO" id="GO:0008234">
    <property type="term" value="F:cysteine-type peptidase activity"/>
    <property type="evidence" value="ECO:0007669"/>
    <property type="project" value="InterPro"/>
</dbReference>
<evidence type="ECO:0000259" key="1">
    <source>
        <dbReference type="Pfam" id="PF01364"/>
    </source>
</evidence>
<name>X1ATA6_9ZZZZ</name>
<protein>
    <recommendedName>
        <fullName evidence="1">Gingipain domain-containing protein</fullName>
    </recommendedName>
</protein>
<dbReference type="GO" id="GO:0006508">
    <property type="term" value="P:proteolysis"/>
    <property type="evidence" value="ECO:0007669"/>
    <property type="project" value="InterPro"/>
</dbReference>
<dbReference type="Pfam" id="PF01364">
    <property type="entry name" value="Peptidase_C25"/>
    <property type="match status" value="1"/>
</dbReference>
<gene>
    <name evidence="2" type="ORF">S01H4_24485</name>
</gene>